<dbReference type="InterPro" id="IPR001590">
    <property type="entry name" value="Peptidase_M12B"/>
</dbReference>
<feature type="compositionally biased region" description="Pro residues" evidence="9">
    <location>
        <begin position="743"/>
        <end position="767"/>
    </location>
</feature>
<feature type="binding site" evidence="8">
    <location>
        <position position="399"/>
    </location>
    <ligand>
        <name>Zn(2+)</name>
        <dbReference type="ChEBI" id="CHEBI:29105"/>
        <note>catalytic</note>
    </ligand>
</feature>
<evidence type="ECO:0000259" key="13">
    <source>
        <dbReference type="PROSITE" id="PS50215"/>
    </source>
</evidence>
<dbReference type="GO" id="GO:0016020">
    <property type="term" value="C:membrane"/>
    <property type="evidence" value="ECO:0007669"/>
    <property type="project" value="UniProtKB-SubCell"/>
</dbReference>
<feature type="compositionally biased region" description="Low complexity" evidence="9">
    <location>
        <begin position="1136"/>
        <end position="1148"/>
    </location>
</feature>
<feature type="domain" description="EGF-like" evidence="11">
    <location>
        <begin position="701"/>
        <end position="733"/>
    </location>
</feature>
<evidence type="ECO:0000256" key="2">
    <source>
        <dbReference type="ARBA" id="ARBA00022692"/>
    </source>
</evidence>
<feature type="compositionally biased region" description="Basic and acidic residues" evidence="9">
    <location>
        <begin position="1149"/>
        <end position="1165"/>
    </location>
</feature>
<proteinExistence type="predicted"/>
<keyword evidence="3 10" id="KW-1133">Transmembrane helix</keyword>
<feature type="disulfide bond" evidence="6">
    <location>
        <begin position="522"/>
        <end position="542"/>
    </location>
</feature>
<feature type="region of interest" description="Disordered" evidence="9">
    <location>
        <begin position="1015"/>
        <end position="1068"/>
    </location>
</feature>
<dbReference type="SUPFAM" id="SSF55486">
    <property type="entry name" value="Metalloproteases ('zincins'), catalytic domain"/>
    <property type="match status" value="1"/>
</dbReference>
<dbReference type="Pfam" id="PF23106">
    <property type="entry name" value="EGF_Teneurin"/>
    <property type="match status" value="1"/>
</dbReference>
<evidence type="ECO:0000256" key="7">
    <source>
        <dbReference type="PROSITE-ProRule" id="PRU00076"/>
    </source>
</evidence>
<dbReference type="Pfam" id="PF01421">
    <property type="entry name" value="Reprolysin"/>
    <property type="match status" value="1"/>
</dbReference>
<accession>A0A7R9A4W6</accession>
<evidence type="ECO:0008006" key="16">
    <source>
        <dbReference type="Google" id="ProtNLM"/>
    </source>
</evidence>
<dbReference type="Pfam" id="PF00200">
    <property type="entry name" value="Disintegrin"/>
    <property type="match status" value="1"/>
</dbReference>
<keyword evidence="8" id="KW-0479">Metal-binding</keyword>
<reference evidence="14" key="1">
    <citation type="submission" date="2020-11" db="EMBL/GenBank/DDBJ databases">
        <authorList>
            <person name="Tran Van P."/>
        </authorList>
    </citation>
    <scope>NUCLEOTIDE SEQUENCE</scope>
</reference>
<evidence type="ECO:0000256" key="5">
    <source>
        <dbReference type="ARBA" id="ARBA00023157"/>
    </source>
</evidence>
<dbReference type="Gene3D" id="2.60.120.260">
    <property type="entry name" value="Galactose-binding domain-like"/>
    <property type="match status" value="1"/>
</dbReference>
<feature type="region of interest" description="Disordered" evidence="9">
    <location>
        <begin position="741"/>
        <end position="784"/>
    </location>
</feature>
<keyword evidence="7" id="KW-0245">EGF-like domain</keyword>
<dbReference type="GO" id="GO:0006508">
    <property type="term" value="P:proteolysis"/>
    <property type="evidence" value="ECO:0007669"/>
    <property type="project" value="InterPro"/>
</dbReference>
<dbReference type="Gene3D" id="3.40.390.10">
    <property type="entry name" value="Collagenase (Catalytic Domain)"/>
    <property type="match status" value="1"/>
</dbReference>
<dbReference type="GO" id="GO:0046872">
    <property type="term" value="F:metal ion binding"/>
    <property type="evidence" value="ECO:0007669"/>
    <property type="project" value="UniProtKB-KW"/>
</dbReference>
<evidence type="ECO:0000256" key="6">
    <source>
        <dbReference type="PROSITE-ProRule" id="PRU00068"/>
    </source>
</evidence>
<evidence type="ECO:0000313" key="14">
    <source>
        <dbReference type="EMBL" id="CAD7243412.1"/>
    </source>
</evidence>
<protein>
    <recommendedName>
        <fullName evidence="16">Disintegrin and metalloproteinase domain-containing protein 11</fullName>
    </recommendedName>
</protein>
<evidence type="ECO:0000256" key="9">
    <source>
        <dbReference type="SAM" id="MobiDB-lite"/>
    </source>
</evidence>
<dbReference type="OrthoDB" id="5951731at2759"/>
<feature type="compositionally biased region" description="Basic and acidic residues" evidence="9">
    <location>
        <begin position="1097"/>
        <end position="1111"/>
    </location>
</feature>
<dbReference type="SMART" id="SM00050">
    <property type="entry name" value="DISIN"/>
    <property type="match status" value="1"/>
</dbReference>
<evidence type="ECO:0000259" key="12">
    <source>
        <dbReference type="PROSITE" id="PS50214"/>
    </source>
</evidence>
<dbReference type="PROSITE" id="PS50214">
    <property type="entry name" value="DISINTEGRIN_2"/>
    <property type="match status" value="1"/>
</dbReference>
<keyword evidence="2 10" id="KW-0812">Transmembrane</keyword>
<dbReference type="Proteomes" id="UP000677054">
    <property type="component" value="Unassembled WGS sequence"/>
</dbReference>
<dbReference type="PROSITE" id="PS00427">
    <property type="entry name" value="DISINTEGRIN_1"/>
    <property type="match status" value="1"/>
</dbReference>
<dbReference type="InterPro" id="IPR000742">
    <property type="entry name" value="EGF"/>
</dbReference>
<dbReference type="FunFam" id="3.40.390.10:FF:000002">
    <property type="entry name" value="Disintegrin and metalloproteinase domain-containing protein 22"/>
    <property type="match status" value="1"/>
</dbReference>
<evidence type="ECO:0000256" key="8">
    <source>
        <dbReference type="PROSITE-ProRule" id="PRU00276"/>
    </source>
</evidence>
<dbReference type="FunFam" id="4.10.70.10:FF:000001">
    <property type="entry name" value="Disintegrin and metalloproteinase domain-containing protein 22"/>
    <property type="match status" value="1"/>
</dbReference>
<dbReference type="PROSITE" id="PS00022">
    <property type="entry name" value="EGF_1"/>
    <property type="match status" value="1"/>
</dbReference>
<feature type="domain" description="Peptidase M12B" evidence="13">
    <location>
        <begin position="261"/>
        <end position="455"/>
    </location>
</feature>
<dbReference type="CDD" id="cd04269">
    <property type="entry name" value="ZnMc_adamalysin_II_like"/>
    <property type="match status" value="1"/>
</dbReference>
<evidence type="ECO:0000313" key="15">
    <source>
        <dbReference type="Proteomes" id="UP000677054"/>
    </source>
</evidence>
<dbReference type="SUPFAM" id="SSF57552">
    <property type="entry name" value="Blood coagulation inhibitor (disintegrin)"/>
    <property type="match status" value="1"/>
</dbReference>
<dbReference type="PROSITE" id="PS01186">
    <property type="entry name" value="EGF_2"/>
    <property type="match status" value="1"/>
</dbReference>
<sequence length="1268" mass="139013">MFVSVWSIKNAGINAAYEELWKDDNHVGVEEAARLMREYRENQEMIDSLGGRFYQIIYPVQLRHHEKIGISTREAPAAKGRGDDGRGAYIPKGASRHYHRTSLLIKSFSHKFRLDLELNTQLLAPNLLQKHYLHGGAEQVSKQEIEHCYYHGTVKELPGAIAALRTCNGVSGILQFGNETFVIQPFVGGDLSRKHPHVFFDASSKVPQKCANLGVTEWGLKRHRSVDQRRKRHQAETSNVEEGFGLKEKERVKRDIREVTKYVEVALVVDKAMFDRRNGTTRMEVVHDAIQIANIADLYFKSLNTRLSVVYIETWANENQAKIDPNKDISQALFDFNNYISRRLYKVSKDTTQLLTGLKFSMGDTGMSVPDSICTSRGAGISVDINIYEPHVTASTMAHMIGHNMGMTHDDNRENCKCKSWHGCIMSKTIVGDEYIQPYTFSDCSLDDYVSRLRKRHGLESLGKCGNGVVEEGEECDCGVIDQCEEIDPCCDPITCRLKAEAECSQGPCCHSCRLRPAGHLCRPPATECDIPEYCDGVQGQCPLDIYKKNGNKCDNGAGYCFNGICPSRNTQCQQFWGFGGTSAEVDCYAQFNQKGWIYGHCGRDYVGNLKGCRPENVMCGTLQCQMGNRNPVQPGNGPVNATVTRISFDGKELECKAIYFNDTRQGIGLVMDGTACDENKICVNQTCTSIYPYVSTGQCPSNHVAFQCSGHGVCSNVNTCVCDAGWGGGDCSIPSAIQGGAPPTPIPAPTPDPNFPPNTHLPPTPQPGTTQGPSYTHTKQTETYDTSGTNTVFMVIVLVSVVGGVFILFALMALCYRSVVVHSNLSLCLRRKSSMPRSELPYPKKPIPKKLYGGGTLNAHGAKEEETAFDAAGRIITFGTMPSYSGEHLMGPMTTPHYGRRTLQGGSRHPGGLADDSAPCDWGGVPESELVSFIQVGGLDGGQGGRIPEKGILKKPMPMDEHDSQELLSGSDHQLDTEPSVPISEVERTLKSMNGYHEDILDALRSAATQRAVGGYSSAGSGPSLSDEHRKSLSDGYPDYSTVPYPHSIRRPGSSLVDEDEVPPCGPIRIRNLKDLLRQLESGSMSGRHLSPNGSEDLRTGSEPEADRGVMHTCTSSSLRPGLMEEESVGHGFVYGRYRGPSSSSNPRSREDLYQSPPDDRDNLESDGEEYVETGTGSGSRRSHSGMLRSGSEEALVKGLGPGQVAYDSSSPEPQRVSVSPRPTPPPRYYASPPSDGESFPGSLDDSLPATDDSRDRDRDVYPEYTH</sequence>
<keyword evidence="5 7" id="KW-1015">Disulfide bond</keyword>
<keyword evidence="8" id="KW-0862">Zinc</keyword>
<dbReference type="AlphaFoldDB" id="A0A7R9A4W6"/>
<feature type="binding site" evidence="8">
    <location>
        <position position="403"/>
    </location>
    <ligand>
        <name>Zn(2+)</name>
        <dbReference type="ChEBI" id="CHEBI:29105"/>
        <note>catalytic</note>
    </ligand>
</feature>
<feature type="compositionally biased region" description="Basic and acidic residues" evidence="9">
    <location>
        <begin position="1253"/>
        <end position="1268"/>
    </location>
</feature>
<dbReference type="PANTHER" id="PTHR11905:SF237">
    <property type="entry name" value="MIND-MELD, ISOFORM J"/>
    <property type="match status" value="1"/>
</dbReference>
<dbReference type="EMBL" id="CAJPEV010000427">
    <property type="protein sequence ID" value="CAG0885167.1"/>
    <property type="molecule type" value="Genomic_DNA"/>
</dbReference>
<evidence type="ECO:0000256" key="4">
    <source>
        <dbReference type="ARBA" id="ARBA00023136"/>
    </source>
</evidence>
<name>A0A7R9A4W6_9CRUS</name>
<dbReference type="InterPro" id="IPR018358">
    <property type="entry name" value="Disintegrin_CS"/>
</dbReference>
<dbReference type="Gene3D" id="4.10.70.10">
    <property type="entry name" value="Disintegrin domain"/>
    <property type="match status" value="1"/>
</dbReference>
<keyword evidence="4 10" id="KW-0472">Membrane</keyword>
<evidence type="ECO:0000259" key="11">
    <source>
        <dbReference type="PROSITE" id="PS50026"/>
    </source>
</evidence>
<dbReference type="PROSITE" id="PS50026">
    <property type="entry name" value="EGF_3"/>
    <property type="match status" value="1"/>
</dbReference>
<feature type="compositionally biased region" description="Polar residues" evidence="9">
    <location>
        <begin position="775"/>
        <end position="784"/>
    </location>
</feature>
<evidence type="ECO:0000256" key="1">
    <source>
        <dbReference type="ARBA" id="ARBA00004479"/>
    </source>
</evidence>
<comment type="caution">
    <text evidence="7">Lacks conserved residue(s) required for the propagation of feature annotation.</text>
</comment>
<dbReference type="Pfam" id="PF08516">
    <property type="entry name" value="ADAM_CR"/>
    <property type="match status" value="1"/>
</dbReference>
<dbReference type="InterPro" id="IPR002870">
    <property type="entry name" value="Peptidase_M12B_N"/>
</dbReference>
<dbReference type="InterPro" id="IPR036436">
    <property type="entry name" value="Disintegrin_dom_sf"/>
</dbReference>
<feature type="region of interest" description="Disordered" evidence="9">
    <location>
        <begin position="956"/>
        <end position="981"/>
    </location>
</feature>
<dbReference type="GO" id="GO:0004222">
    <property type="term" value="F:metalloendopeptidase activity"/>
    <property type="evidence" value="ECO:0007669"/>
    <property type="project" value="InterPro"/>
</dbReference>
<evidence type="ECO:0000256" key="10">
    <source>
        <dbReference type="SAM" id="Phobius"/>
    </source>
</evidence>
<dbReference type="PANTHER" id="PTHR11905">
    <property type="entry name" value="ADAM A DISINTEGRIN AND METALLOPROTEASE DOMAIN"/>
    <property type="match status" value="1"/>
</dbReference>
<comment type="subcellular location">
    <subcellularLocation>
        <location evidence="1">Membrane</location>
        <topology evidence="1">Single-pass type I membrane protein</topology>
    </subcellularLocation>
</comment>
<dbReference type="EMBL" id="LR899944">
    <property type="protein sequence ID" value="CAD7243412.1"/>
    <property type="molecule type" value="Genomic_DNA"/>
</dbReference>
<gene>
    <name evidence="14" type="ORF">DSTB1V02_LOCUS3336</name>
</gene>
<feature type="disulfide bond" evidence="7">
    <location>
        <begin position="723"/>
        <end position="732"/>
    </location>
</feature>
<organism evidence="14">
    <name type="scientific">Darwinula stevensoni</name>
    <dbReference type="NCBI Taxonomy" id="69355"/>
    <lineage>
        <taxon>Eukaryota</taxon>
        <taxon>Metazoa</taxon>
        <taxon>Ecdysozoa</taxon>
        <taxon>Arthropoda</taxon>
        <taxon>Crustacea</taxon>
        <taxon>Oligostraca</taxon>
        <taxon>Ostracoda</taxon>
        <taxon>Podocopa</taxon>
        <taxon>Podocopida</taxon>
        <taxon>Darwinulocopina</taxon>
        <taxon>Darwinuloidea</taxon>
        <taxon>Darwinulidae</taxon>
        <taxon>Darwinula</taxon>
    </lineage>
</organism>
<feature type="domain" description="Disintegrin" evidence="12">
    <location>
        <begin position="462"/>
        <end position="550"/>
    </location>
</feature>
<feature type="binding site" evidence="8">
    <location>
        <position position="409"/>
    </location>
    <ligand>
        <name>Zn(2+)</name>
        <dbReference type="ChEBI" id="CHEBI:29105"/>
        <note>catalytic</note>
    </ligand>
</feature>
<feature type="compositionally biased region" description="Basic and acidic residues" evidence="9">
    <location>
        <begin position="956"/>
        <end position="966"/>
    </location>
</feature>
<dbReference type="InterPro" id="IPR034027">
    <property type="entry name" value="Reprolysin_adamalysin"/>
</dbReference>
<dbReference type="InterPro" id="IPR006586">
    <property type="entry name" value="ADAM_Cys-rich"/>
</dbReference>
<dbReference type="SMART" id="SM00608">
    <property type="entry name" value="ACR"/>
    <property type="match status" value="1"/>
</dbReference>
<dbReference type="PROSITE" id="PS50215">
    <property type="entry name" value="ADAM_MEPRO"/>
    <property type="match status" value="1"/>
</dbReference>
<keyword evidence="15" id="KW-1185">Reference proteome</keyword>
<dbReference type="Pfam" id="PF01562">
    <property type="entry name" value="Pep_M12B_propep"/>
    <property type="match status" value="1"/>
</dbReference>
<evidence type="ECO:0000256" key="3">
    <source>
        <dbReference type="ARBA" id="ARBA00022989"/>
    </source>
</evidence>
<feature type="region of interest" description="Disordered" evidence="9">
    <location>
        <begin position="1084"/>
        <end position="1268"/>
    </location>
</feature>
<dbReference type="InterPro" id="IPR001762">
    <property type="entry name" value="Disintegrin_dom"/>
</dbReference>
<feature type="transmembrane region" description="Helical" evidence="10">
    <location>
        <begin position="793"/>
        <end position="817"/>
    </location>
</feature>
<dbReference type="InterPro" id="IPR024079">
    <property type="entry name" value="MetalloPept_cat_dom_sf"/>
</dbReference>